<keyword evidence="5" id="KW-0472">Membrane</keyword>
<evidence type="ECO:0000259" key="6">
    <source>
        <dbReference type="Pfam" id="PF13458"/>
    </source>
</evidence>
<keyword evidence="3" id="KW-0732">Signal</keyword>
<reference evidence="7" key="1">
    <citation type="submission" date="2017-02" db="EMBL/GenBank/DDBJ databases">
        <authorList>
            <person name="Regsiter A."/>
            <person name="William W."/>
        </authorList>
    </citation>
    <scope>NUCLEOTIDE SEQUENCE</scope>
    <source>
        <strain evidence="7">BdmA 4</strain>
    </source>
</reference>
<proteinExistence type="inferred from homology"/>
<evidence type="ECO:0000256" key="3">
    <source>
        <dbReference type="ARBA" id="ARBA00022729"/>
    </source>
</evidence>
<keyword evidence="5" id="KW-1133">Transmembrane helix</keyword>
<evidence type="ECO:0000256" key="2">
    <source>
        <dbReference type="ARBA" id="ARBA00022448"/>
    </source>
</evidence>
<evidence type="ECO:0000256" key="4">
    <source>
        <dbReference type="ARBA" id="ARBA00022970"/>
    </source>
</evidence>
<name>A0A3P3XQ62_9SPIR</name>
<dbReference type="Pfam" id="PF13458">
    <property type="entry name" value="Peripla_BP_6"/>
    <property type="match status" value="1"/>
</dbReference>
<dbReference type="Gene3D" id="3.40.50.2300">
    <property type="match status" value="2"/>
</dbReference>
<keyword evidence="5" id="KW-0812">Transmembrane</keyword>
<feature type="transmembrane region" description="Helical" evidence="5">
    <location>
        <begin position="12"/>
        <end position="29"/>
    </location>
</feature>
<accession>A0A3P3XQ62</accession>
<evidence type="ECO:0000256" key="5">
    <source>
        <dbReference type="SAM" id="Phobius"/>
    </source>
</evidence>
<comment type="similarity">
    <text evidence="1">Belongs to the leucine-binding protein family.</text>
</comment>
<dbReference type="PANTHER" id="PTHR47151:SF2">
    <property type="entry name" value="AMINO ACID BINDING PROTEIN"/>
    <property type="match status" value="1"/>
</dbReference>
<dbReference type="GO" id="GO:0006865">
    <property type="term" value="P:amino acid transport"/>
    <property type="evidence" value="ECO:0007669"/>
    <property type="project" value="UniProtKB-KW"/>
</dbReference>
<feature type="domain" description="Leucine-binding protein" evidence="6">
    <location>
        <begin position="38"/>
        <end position="383"/>
    </location>
</feature>
<dbReference type="InterPro" id="IPR028082">
    <property type="entry name" value="Peripla_BP_I"/>
</dbReference>
<evidence type="ECO:0000256" key="1">
    <source>
        <dbReference type="ARBA" id="ARBA00010062"/>
    </source>
</evidence>
<gene>
    <name evidence="7" type="ORF">SPIRO4BDMA_41000</name>
</gene>
<dbReference type="SUPFAM" id="SSF53822">
    <property type="entry name" value="Periplasmic binding protein-like I"/>
    <property type="match status" value="1"/>
</dbReference>
<sequence length="394" mass="42655">MAKKTNTGRRLVLEVCCVVLVSTVLILAGCGTSKSEKTIKIALQAPITGDYAYEGQMAKQSVDVAAELINKAGGVLGKQVEIVVVDDGSNPKDSALAAQKAVSQKVVAVIGSYGSSVTEPAADIYEKNKLVSVGYGCTAVRLTMDKERKYFFRTCGRDDAQGLFFGKYAVETMGAKRIAIMHDNSTFAKGVADEAKKALDPYIAEGKTEIVYFDAITPKEKDFSAVVTKLRETNPDVWYFTGYYPEAGLLIRQARDAGLTCPFIGGNAAINDDFVKIAGLDVAKGAMMTQEPLVTDVTTDIAEQFKSLYMEKYNELPSSPWPVYAADALYAITGAITKSGKTDSNSIAETMRTKMDGVEGVTGPVLFTDRGDRKDVPYKMYIVDPEGKLKVYNQ</sequence>
<keyword evidence="2" id="KW-0813">Transport</keyword>
<dbReference type="InterPro" id="IPR000709">
    <property type="entry name" value="Leu_Ile_Val-bd"/>
</dbReference>
<keyword evidence="4" id="KW-0029">Amino-acid transport</keyword>
<dbReference type="PRINTS" id="PR00337">
    <property type="entry name" value="LEUILEVALBP"/>
</dbReference>
<dbReference type="PROSITE" id="PS51257">
    <property type="entry name" value="PROKAR_LIPOPROTEIN"/>
    <property type="match status" value="1"/>
</dbReference>
<dbReference type="InterPro" id="IPR028081">
    <property type="entry name" value="Leu-bd"/>
</dbReference>
<evidence type="ECO:0000313" key="7">
    <source>
        <dbReference type="EMBL" id="SLM18428.1"/>
    </source>
</evidence>
<dbReference type="PANTHER" id="PTHR47151">
    <property type="entry name" value="LEU/ILE/VAL-BINDING ABC TRANSPORTER SUBUNIT"/>
    <property type="match status" value="1"/>
</dbReference>
<dbReference type="AlphaFoldDB" id="A0A3P3XQ62"/>
<protein>
    <submittedName>
        <fullName evidence="7">Amino acid/amide ABC transporter substrate-binding protein, HAAT family</fullName>
    </submittedName>
</protein>
<dbReference type="EMBL" id="FWDO01000004">
    <property type="protein sequence ID" value="SLM18428.1"/>
    <property type="molecule type" value="Genomic_DNA"/>
</dbReference>
<dbReference type="CDD" id="cd06342">
    <property type="entry name" value="PBP1_ABC_LIVBP-like"/>
    <property type="match status" value="1"/>
</dbReference>
<organism evidence="7">
    <name type="scientific">uncultured spirochete</name>
    <dbReference type="NCBI Taxonomy" id="156406"/>
    <lineage>
        <taxon>Bacteria</taxon>
        <taxon>Pseudomonadati</taxon>
        <taxon>Spirochaetota</taxon>
        <taxon>Spirochaetia</taxon>
        <taxon>Spirochaetales</taxon>
        <taxon>environmental samples</taxon>
    </lineage>
</organism>